<dbReference type="PANTHER" id="PTHR37310:SF1">
    <property type="entry name" value="CYTOPLASMIC PROTEIN"/>
    <property type="match status" value="1"/>
</dbReference>
<dbReference type="Proteomes" id="UP000285120">
    <property type="component" value="Unassembled WGS sequence"/>
</dbReference>
<evidence type="ECO:0000313" key="2">
    <source>
        <dbReference type="Proteomes" id="UP000285120"/>
    </source>
</evidence>
<dbReference type="EMBL" id="RAPK01000006">
    <property type="protein sequence ID" value="RKD76259.1"/>
    <property type="molecule type" value="Genomic_DNA"/>
</dbReference>
<keyword evidence="2" id="KW-1185">Reference proteome</keyword>
<dbReference type="AlphaFoldDB" id="A0A419V8K3"/>
<proteinExistence type="predicted"/>
<accession>A0A419V8K3</accession>
<sequence>MNHENFINALHECMTACNHCFDACLNEEDPGMMSECIRLDRECADICGYLEQAIARNSPFVKELAAVCATICEACGKECEKHDHDHCQKCAKACFACAEACRQTA</sequence>
<evidence type="ECO:0000313" key="1">
    <source>
        <dbReference type="EMBL" id="RKD76259.1"/>
    </source>
</evidence>
<dbReference type="Gene3D" id="1.20.1270.360">
    <property type="match status" value="1"/>
</dbReference>
<name>A0A419V8K3_9BACL</name>
<dbReference type="Pfam" id="PF03860">
    <property type="entry name" value="Csp"/>
    <property type="match status" value="1"/>
</dbReference>
<dbReference type="PANTHER" id="PTHR37310">
    <property type="entry name" value="CYTOPLASMIC PROTEIN-RELATED"/>
    <property type="match status" value="1"/>
</dbReference>
<dbReference type="RefSeq" id="WP_120191671.1">
    <property type="nucleotide sequence ID" value="NZ_RAPK01000006.1"/>
</dbReference>
<comment type="caution">
    <text evidence="1">The sequence shown here is derived from an EMBL/GenBank/DDBJ whole genome shotgun (WGS) entry which is preliminary data.</text>
</comment>
<dbReference type="InterPro" id="IPR005560">
    <property type="entry name" value="Csp_YhjQ"/>
</dbReference>
<organism evidence="1 2">
    <name type="scientific">Sinobaca qinghaiensis</name>
    <dbReference type="NCBI Taxonomy" id="342944"/>
    <lineage>
        <taxon>Bacteria</taxon>
        <taxon>Bacillati</taxon>
        <taxon>Bacillota</taxon>
        <taxon>Bacilli</taxon>
        <taxon>Bacillales</taxon>
        <taxon>Sporolactobacillaceae</taxon>
        <taxon>Sinobaca</taxon>
    </lineage>
</organism>
<dbReference type="InterPro" id="IPR044543">
    <property type="entry name" value="YHJQ-like"/>
</dbReference>
<reference evidence="1 2" key="1">
    <citation type="submission" date="2018-09" db="EMBL/GenBank/DDBJ databases">
        <title>Genomic Encyclopedia of Archaeal and Bacterial Type Strains, Phase II (KMG-II): from individual species to whole genera.</title>
        <authorList>
            <person name="Goeker M."/>
        </authorList>
    </citation>
    <scope>NUCLEOTIDE SEQUENCE [LARGE SCALE GENOMIC DNA]</scope>
    <source>
        <strain evidence="1 2">DSM 17008</strain>
    </source>
</reference>
<dbReference type="OrthoDB" id="5396211at2"/>
<dbReference type="CDD" id="cd08026">
    <property type="entry name" value="DUF326"/>
    <property type="match status" value="1"/>
</dbReference>
<protein>
    <submittedName>
        <fullName evidence="1">Uncharacterized protein DUF326</fullName>
    </submittedName>
</protein>
<gene>
    <name evidence="1" type="ORF">ATL39_0474</name>
</gene>